<accession>A0ABS1I4Q5</accession>
<proteinExistence type="predicted"/>
<comment type="caution">
    <text evidence="1">The sequence shown here is derived from an EMBL/GenBank/DDBJ whole genome shotgun (WGS) entry which is preliminary data.</text>
</comment>
<evidence type="ECO:0000313" key="1">
    <source>
        <dbReference type="EMBL" id="MBK4721909.1"/>
    </source>
</evidence>
<organism evidence="1 2">
    <name type="scientific">Azospirillum aestuarii</name>
    <dbReference type="NCBI Taxonomy" id="2802052"/>
    <lineage>
        <taxon>Bacteria</taxon>
        <taxon>Pseudomonadati</taxon>
        <taxon>Pseudomonadota</taxon>
        <taxon>Alphaproteobacteria</taxon>
        <taxon>Rhodospirillales</taxon>
        <taxon>Azospirillaceae</taxon>
        <taxon>Azospirillum</taxon>
    </lineage>
</organism>
<dbReference type="Proteomes" id="UP000654452">
    <property type="component" value="Unassembled WGS sequence"/>
</dbReference>
<reference evidence="1 2" key="1">
    <citation type="submission" date="2021-01" db="EMBL/GenBank/DDBJ databases">
        <title>Azospirillum sp. YIM DDC1 draft genome.</title>
        <authorList>
            <person name="Wang Y.-X."/>
        </authorList>
    </citation>
    <scope>NUCLEOTIDE SEQUENCE [LARGE SCALE GENOMIC DNA]</scope>
    <source>
        <strain evidence="1 2">YIM DDC1</strain>
    </source>
</reference>
<keyword evidence="2" id="KW-1185">Reference proteome</keyword>
<dbReference type="EMBL" id="JAEPIV010000018">
    <property type="protein sequence ID" value="MBK4721909.1"/>
    <property type="molecule type" value="Genomic_DNA"/>
</dbReference>
<sequence length="95" mass="10501">MSKSKVAHINHQGVNLIIVPLDDSFEWKTPSEKDEIIGGLQFCASSAGLAGTVVPVWRTPSNKMAFIAPPNWHPFFKSIDLQFVYANINKELTCG</sequence>
<protein>
    <submittedName>
        <fullName evidence="1">Uncharacterized protein</fullName>
    </submittedName>
</protein>
<dbReference type="RefSeq" id="WP_200486551.1">
    <property type="nucleotide sequence ID" value="NZ_JAEPIV010000018.1"/>
</dbReference>
<gene>
    <name evidence="1" type="ORF">JJL56_23940</name>
</gene>
<name>A0ABS1I4Q5_9PROT</name>
<evidence type="ECO:0000313" key="2">
    <source>
        <dbReference type="Proteomes" id="UP000654452"/>
    </source>
</evidence>